<proteinExistence type="predicted"/>
<sequence length="456" mass="51893">MVKPLITVYITNYNYERYIEQAIQSVLNQSFQDFELLIIDDGSTDDSKTIIESYSDHPKIQVIYQKNKGLNITNNIALKLSKGKYIMRLDADDYLDTEALKKMVDYLEADPELGMVFPDYYIVDSGNNIVSEIKRHDFKKEVTIYDQPAHGACTMIRVKAMKAVGGYDESYTCQDGYELWIKFISKFKVASINETLFSYRRHNNNLTNNELRILDTRLKIKDAFVQRERIPLPKTAAVIPIRPNYDIALENFNGSTFLDRKIASLQRAKNISKIIVASSDPLIEEHIKKQYGDGIDFFRRSEKIERINISLLETLAAIHKSGMIDSCSAAMFCSVNYPFVDAGIINDAVNTLSIFNADSLIGVRPEGNTFFRHTGQGMQAILKQDSFTRLERESLYKYTGGVLLTKIETALSTKKLIHGNVGHIVISEKAALNVESAFEKQFCLYLVKENEIEVVD</sequence>
<dbReference type="PANTHER" id="PTHR22916:SF3">
    <property type="entry name" value="UDP-GLCNAC:BETAGAL BETA-1,3-N-ACETYLGLUCOSAMINYLTRANSFERASE-LIKE PROTEIN 1"/>
    <property type="match status" value="1"/>
</dbReference>
<dbReference type="EMBL" id="WXYO01000001">
    <property type="protein sequence ID" value="NAS10975.1"/>
    <property type="molecule type" value="Genomic_DNA"/>
</dbReference>
<dbReference type="Proteomes" id="UP000475249">
    <property type="component" value="Unassembled WGS sequence"/>
</dbReference>
<protein>
    <submittedName>
        <fullName evidence="2">Glycosyltransferase</fullName>
    </submittedName>
</protein>
<dbReference type="InterPro" id="IPR001173">
    <property type="entry name" value="Glyco_trans_2-like"/>
</dbReference>
<dbReference type="SUPFAM" id="SSF53448">
    <property type="entry name" value="Nucleotide-diphospho-sugar transferases"/>
    <property type="match status" value="2"/>
</dbReference>
<keyword evidence="2" id="KW-0808">Transferase</keyword>
<dbReference type="InterPro" id="IPR003329">
    <property type="entry name" value="Cytidylyl_trans"/>
</dbReference>
<evidence type="ECO:0000259" key="1">
    <source>
        <dbReference type="Pfam" id="PF00535"/>
    </source>
</evidence>
<accession>A0A6L9E889</accession>
<dbReference type="RefSeq" id="WP_161433863.1">
    <property type="nucleotide sequence ID" value="NZ_WXYO01000001.1"/>
</dbReference>
<dbReference type="InterPro" id="IPR029044">
    <property type="entry name" value="Nucleotide-diphossugar_trans"/>
</dbReference>
<gene>
    <name evidence="2" type="ORF">GTQ38_03105</name>
</gene>
<name>A0A6L9E889_9FLAO</name>
<organism evidence="2 3">
    <name type="scientific">Poritiphilus flavus</name>
    <dbReference type="NCBI Taxonomy" id="2697053"/>
    <lineage>
        <taxon>Bacteria</taxon>
        <taxon>Pseudomonadati</taxon>
        <taxon>Bacteroidota</taxon>
        <taxon>Flavobacteriia</taxon>
        <taxon>Flavobacteriales</taxon>
        <taxon>Flavobacteriaceae</taxon>
        <taxon>Poritiphilus</taxon>
    </lineage>
</organism>
<dbReference type="Pfam" id="PF02348">
    <property type="entry name" value="CTP_transf_3"/>
    <property type="match status" value="1"/>
</dbReference>
<keyword evidence="3" id="KW-1185">Reference proteome</keyword>
<dbReference type="GO" id="GO:0016758">
    <property type="term" value="F:hexosyltransferase activity"/>
    <property type="evidence" value="ECO:0007669"/>
    <property type="project" value="UniProtKB-ARBA"/>
</dbReference>
<feature type="domain" description="Glycosyltransferase 2-like" evidence="1">
    <location>
        <begin position="7"/>
        <end position="162"/>
    </location>
</feature>
<evidence type="ECO:0000313" key="3">
    <source>
        <dbReference type="Proteomes" id="UP000475249"/>
    </source>
</evidence>
<comment type="caution">
    <text evidence="2">The sequence shown here is derived from an EMBL/GenBank/DDBJ whole genome shotgun (WGS) entry which is preliminary data.</text>
</comment>
<dbReference type="AlphaFoldDB" id="A0A6L9E889"/>
<evidence type="ECO:0000313" key="2">
    <source>
        <dbReference type="EMBL" id="NAS10975.1"/>
    </source>
</evidence>
<dbReference type="Gene3D" id="3.90.550.10">
    <property type="entry name" value="Spore Coat Polysaccharide Biosynthesis Protein SpsA, Chain A"/>
    <property type="match status" value="2"/>
</dbReference>
<dbReference type="PANTHER" id="PTHR22916">
    <property type="entry name" value="GLYCOSYLTRANSFERASE"/>
    <property type="match status" value="1"/>
</dbReference>
<dbReference type="Pfam" id="PF00535">
    <property type="entry name" value="Glycos_transf_2"/>
    <property type="match status" value="1"/>
</dbReference>
<reference evidence="2 3" key="1">
    <citation type="submission" date="2020-01" db="EMBL/GenBank/DDBJ databases">
        <title>Bacteria diversity of Porities sp.</title>
        <authorList>
            <person name="Wang G."/>
        </authorList>
    </citation>
    <scope>NUCLEOTIDE SEQUENCE [LARGE SCALE GENOMIC DNA]</scope>
    <source>
        <strain evidence="2 3">R33</strain>
    </source>
</reference>